<dbReference type="PATRIC" id="fig|1330534.3.peg.2165"/>
<sequence>MDDPGSKYYNTQQREPVKGRWKSSENFSKVKNGVYDIFINIEYNYARVKNKGSAIFFHIANPTVSIKYTNGCVSADRQNLLEIVKWLDKDKSPMILQGPLYEIAKY</sequence>
<dbReference type="STRING" id="1330534.L323_10845"/>
<dbReference type="GO" id="GO:0016740">
    <property type="term" value="F:transferase activity"/>
    <property type="evidence" value="ECO:0007669"/>
    <property type="project" value="InterPro"/>
</dbReference>
<evidence type="ECO:0000259" key="2">
    <source>
        <dbReference type="Pfam" id="PF03734"/>
    </source>
</evidence>
<dbReference type="EMBL" id="ATAY01000033">
    <property type="protein sequence ID" value="EPR11876.1"/>
    <property type="molecule type" value="Genomic_DNA"/>
</dbReference>
<dbReference type="Proteomes" id="UP000016860">
    <property type="component" value="Unassembled WGS sequence"/>
</dbReference>
<feature type="region of interest" description="Disordered" evidence="1">
    <location>
        <begin position="1"/>
        <end position="23"/>
    </location>
</feature>
<dbReference type="PANTHER" id="PTHR38589:SF1">
    <property type="entry name" value="BLR0621 PROTEIN"/>
    <property type="match status" value="1"/>
</dbReference>
<dbReference type="Pfam" id="PF03734">
    <property type="entry name" value="YkuD"/>
    <property type="match status" value="1"/>
</dbReference>
<organism evidence="3 4">
    <name type="scientific">Ruminiclostridium papyrosolvens C7</name>
    <dbReference type="NCBI Taxonomy" id="1330534"/>
    <lineage>
        <taxon>Bacteria</taxon>
        <taxon>Bacillati</taxon>
        <taxon>Bacillota</taxon>
        <taxon>Clostridia</taxon>
        <taxon>Eubacteriales</taxon>
        <taxon>Oscillospiraceae</taxon>
        <taxon>Ruminiclostridium</taxon>
    </lineage>
</organism>
<comment type="caution">
    <text evidence="3">The sequence shown here is derived from an EMBL/GenBank/DDBJ whole genome shotgun (WGS) entry which is preliminary data.</text>
</comment>
<name>U4R108_9FIRM</name>
<evidence type="ECO:0000256" key="1">
    <source>
        <dbReference type="SAM" id="MobiDB-lite"/>
    </source>
</evidence>
<dbReference type="InterPro" id="IPR005490">
    <property type="entry name" value="LD_TPept_cat_dom"/>
</dbReference>
<dbReference type="AlphaFoldDB" id="U4R108"/>
<dbReference type="PANTHER" id="PTHR38589">
    <property type="entry name" value="BLR0621 PROTEIN"/>
    <property type="match status" value="1"/>
</dbReference>
<accession>U4R108</accession>
<feature type="domain" description="L,D-TPase catalytic" evidence="2">
    <location>
        <begin position="5"/>
        <end position="90"/>
    </location>
</feature>
<evidence type="ECO:0000313" key="4">
    <source>
        <dbReference type="Proteomes" id="UP000016860"/>
    </source>
</evidence>
<gene>
    <name evidence="3" type="ORF">L323_10845</name>
</gene>
<dbReference type="RefSeq" id="WP_020815684.1">
    <property type="nucleotide sequence ID" value="NZ_ATAY01000033.1"/>
</dbReference>
<evidence type="ECO:0000313" key="3">
    <source>
        <dbReference type="EMBL" id="EPR11876.1"/>
    </source>
</evidence>
<reference evidence="3 4" key="1">
    <citation type="journal article" date="2013" name="Genome Announc.">
        <title>Draft Genome Sequence of the Cellulolytic Bacterium Clostridium papyrosolvens C7 (ATCC 700395).</title>
        <authorList>
            <person name="Zepeda V."/>
            <person name="Dassa B."/>
            <person name="Borovok I."/>
            <person name="Lamed R."/>
            <person name="Bayer E.A."/>
            <person name="Cate J.H."/>
        </authorList>
    </citation>
    <scope>NUCLEOTIDE SEQUENCE [LARGE SCALE GENOMIC DNA]</scope>
    <source>
        <strain evidence="3 4">C7</strain>
    </source>
</reference>
<proteinExistence type="predicted"/>
<dbReference type="CDD" id="cd16913">
    <property type="entry name" value="YkuD_like"/>
    <property type="match status" value="1"/>
</dbReference>
<protein>
    <recommendedName>
        <fullName evidence="2">L,D-TPase catalytic domain-containing protein</fullName>
    </recommendedName>
</protein>